<evidence type="ECO:0000313" key="7">
    <source>
        <dbReference type="Proteomes" id="UP000030341"/>
    </source>
</evidence>
<dbReference type="GO" id="GO:0043565">
    <property type="term" value="F:sequence-specific DNA binding"/>
    <property type="evidence" value="ECO:0007669"/>
    <property type="project" value="TreeGrafter"/>
</dbReference>
<dbReference type="EMBL" id="CP009889">
    <property type="protein sequence ID" value="AIY67487.1"/>
    <property type="molecule type" value="Genomic_DNA"/>
</dbReference>
<dbReference type="eggNOG" id="COG0583">
    <property type="taxonomic scope" value="Bacteria"/>
</dbReference>
<organism evidence="6 7">
    <name type="scientific">Pseudoalteromonas piratica</name>
    <dbReference type="NCBI Taxonomy" id="1348114"/>
    <lineage>
        <taxon>Bacteria</taxon>
        <taxon>Pseudomonadati</taxon>
        <taxon>Pseudomonadota</taxon>
        <taxon>Gammaproteobacteria</taxon>
        <taxon>Alteromonadales</taxon>
        <taxon>Pseudoalteromonadaceae</taxon>
        <taxon>Pseudoalteromonas</taxon>
    </lineage>
</organism>
<dbReference type="Proteomes" id="UP000030341">
    <property type="component" value="Chromosome 2"/>
</dbReference>
<name>A0A0A7ENB2_9GAMM</name>
<dbReference type="FunFam" id="1.10.10.10:FF:000001">
    <property type="entry name" value="LysR family transcriptional regulator"/>
    <property type="match status" value="1"/>
</dbReference>
<dbReference type="InterPro" id="IPR000847">
    <property type="entry name" value="LysR_HTH_N"/>
</dbReference>
<dbReference type="InterPro" id="IPR058163">
    <property type="entry name" value="LysR-type_TF_proteobact-type"/>
</dbReference>
<dbReference type="Gene3D" id="3.40.190.290">
    <property type="match status" value="1"/>
</dbReference>
<dbReference type="PANTHER" id="PTHR30537:SF30">
    <property type="entry name" value="TRANSCRIPTIONAL REGULATOR-RELATED"/>
    <property type="match status" value="1"/>
</dbReference>
<dbReference type="GO" id="GO:0006351">
    <property type="term" value="P:DNA-templated transcription"/>
    <property type="evidence" value="ECO:0007669"/>
    <property type="project" value="TreeGrafter"/>
</dbReference>
<dbReference type="RefSeq" id="WP_040136519.1">
    <property type="nucleotide sequence ID" value="NZ_CP009889.1"/>
</dbReference>
<dbReference type="InterPro" id="IPR005119">
    <property type="entry name" value="LysR_subst-bd"/>
</dbReference>
<dbReference type="Gene3D" id="1.10.10.10">
    <property type="entry name" value="Winged helix-like DNA-binding domain superfamily/Winged helix DNA-binding domain"/>
    <property type="match status" value="1"/>
</dbReference>
<gene>
    <name evidence="6" type="ORF">OM33_20940</name>
</gene>
<dbReference type="SUPFAM" id="SSF53850">
    <property type="entry name" value="Periplasmic binding protein-like II"/>
    <property type="match status" value="1"/>
</dbReference>
<evidence type="ECO:0000256" key="1">
    <source>
        <dbReference type="ARBA" id="ARBA00009437"/>
    </source>
</evidence>
<evidence type="ECO:0000313" key="6">
    <source>
        <dbReference type="EMBL" id="AIY67487.1"/>
    </source>
</evidence>
<reference evidence="6 7" key="1">
    <citation type="submission" date="2014-11" db="EMBL/GenBank/DDBJ databases">
        <title>Complete Genome Sequence of Pseudoalteromonas sp. Strain OCN003 Isolated from Kaneohe Bay, Oahu, Hawaii.</title>
        <authorList>
            <person name="Beurmann S."/>
            <person name="Videau P."/>
            <person name="Ushijima B."/>
            <person name="Smith A.M."/>
            <person name="Aeby G.S."/>
            <person name="Callahan S.M."/>
            <person name="Belcaid M."/>
        </authorList>
    </citation>
    <scope>NUCLEOTIDE SEQUENCE [LARGE SCALE GENOMIC DNA]</scope>
    <source>
        <strain evidence="6 7">OCN003</strain>
    </source>
</reference>
<dbReference type="KEGG" id="pseo:OM33_20940"/>
<dbReference type="Pfam" id="PF00126">
    <property type="entry name" value="HTH_1"/>
    <property type="match status" value="1"/>
</dbReference>
<dbReference type="Pfam" id="PF03466">
    <property type="entry name" value="LysR_substrate"/>
    <property type="match status" value="1"/>
</dbReference>
<evidence type="ECO:0000256" key="4">
    <source>
        <dbReference type="ARBA" id="ARBA00023163"/>
    </source>
</evidence>
<evidence type="ECO:0000259" key="5">
    <source>
        <dbReference type="PROSITE" id="PS50931"/>
    </source>
</evidence>
<accession>A0A0A7ENB2</accession>
<dbReference type="OrthoDB" id="8678019at2"/>
<dbReference type="HOGENOM" id="CLU_039613_16_2_6"/>
<dbReference type="PANTHER" id="PTHR30537">
    <property type="entry name" value="HTH-TYPE TRANSCRIPTIONAL REGULATOR"/>
    <property type="match status" value="1"/>
</dbReference>
<feature type="domain" description="HTH lysR-type" evidence="5">
    <location>
        <begin position="7"/>
        <end position="64"/>
    </location>
</feature>
<dbReference type="InterPro" id="IPR036390">
    <property type="entry name" value="WH_DNA-bd_sf"/>
</dbReference>
<dbReference type="AlphaFoldDB" id="A0A0A7ENB2"/>
<comment type="similarity">
    <text evidence="1">Belongs to the LysR transcriptional regulatory family.</text>
</comment>
<keyword evidence="7" id="KW-1185">Reference proteome</keyword>
<evidence type="ECO:0000256" key="2">
    <source>
        <dbReference type="ARBA" id="ARBA00023015"/>
    </source>
</evidence>
<dbReference type="STRING" id="1348114.OM33_20940"/>
<evidence type="ECO:0000256" key="3">
    <source>
        <dbReference type="ARBA" id="ARBA00023125"/>
    </source>
</evidence>
<dbReference type="GO" id="GO:0003700">
    <property type="term" value="F:DNA-binding transcription factor activity"/>
    <property type="evidence" value="ECO:0007669"/>
    <property type="project" value="InterPro"/>
</dbReference>
<keyword evidence="4" id="KW-0804">Transcription</keyword>
<dbReference type="SUPFAM" id="SSF46785">
    <property type="entry name" value="Winged helix' DNA-binding domain"/>
    <property type="match status" value="1"/>
</dbReference>
<keyword evidence="3" id="KW-0238">DNA-binding</keyword>
<proteinExistence type="inferred from homology"/>
<keyword evidence="2" id="KW-0805">Transcription regulation</keyword>
<dbReference type="PROSITE" id="PS50931">
    <property type="entry name" value="HTH_LYSR"/>
    <property type="match status" value="1"/>
</dbReference>
<protein>
    <submittedName>
        <fullName evidence="6">LysR family transcriptional regulator</fullName>
    </submittedName>
</protein>
<dbReference type="InterPro" id="IPR036388">
    <property type="entry name" value="WH-like_DNA-bd_sf"/>
</dbReference>
<sequence length="298" mass="33539">MSISSINRLKQMAIFCKVIECGSMRAASEALSMTPSAVSQYITQLENELEVALIYRSTRRLSLSEAGERYYQHGKRMLMAAEDAEDAIYEVKHSLEGEIRISATVGIASHPLAQGLKEILDNNIGLSITVIANDKSIDLVAEHIDIAVRVGEPEESNFIYHSLGKLAKSIYASPEYLQKHSNPVLPSDLKKHYWLKHLSQGKFSDISLTHSNNETFQYQPKYRMRFNDINALTSHVQAGYGMAILPDLEVQHLIKAGMLVKVLPDWQLDPLNLYALTIDRKQSYKVKAVLKALKEFFA</sequence>
<dbReference type="CDD" id="cd08422">
    <property type="entry name" value="PBP2_CrgA_like"/>
    <property type="match status" value="1"/>
</dbReference>